<dbReference type="PANTHER" id="PTHR46925:SF2">
    <property type="entry name" value="G-PROTEIN COUPLED RECEPTOR TKR-1-RELATED"/>
    <property type="match status" value="1"/>
</dbReference>
<gene>
    <name evidence="8" type="ORF">ANCDUO_01597</name>
</gene>
<evidence type="ECO:0000256" key="1">
    <source>
        <dbReference type="ARBA" id="ARBA00004651"/>
    </source>
</evidence>
<dbReference type="Gene3D" id="1.20.1070.10">
    <property type="entry name" value="Rhodopsin 7-helix transmembrane proteins"/>
    <property type="match status" value="1"/>
</dbReference>
<evidence type="ECO:0008006" key="10">
    <source>
        <dbReference type="Google" id="ProtNLM"/>
    </source>
</evidence>
<evidence type="ECO:0000256" key="4">
    <source>
        <dbReference type="ARBA" id="ARBA00023170"/>
    </source>
</evidence>
<dbReference type="GO" id="GO:0004995">
    <property type="term" value="F:tachykinin receptor activity"/>
    <property type="evidence" value="ECO:0007669"/>
    <property type="project" value="InterPro"/>
</dbReference>
<dbReference type="GO" id="GO:0005886">
    <property type="term" value="C:plasma membrane"/>
    <property type="evidence" value="ECO:0007669"/>
    <property type="project" value="UniProtKB-SubCell"/>
</dbReference>
<keyword evidence="9" id="KW-1185">Reference proteome</keyword>
<dbReference type="OrthoDB" id="10053194at2759"/>
<keyword evidence="7" id="KW-1133">Transmembrane helix</keyword>
<dbReference type="AlphaFoldDB" id="A0A0C2DYI3"/>
<evidence type="ECO:0000256" key="6">
    <source>
        <dbReference type="SAM" id="MobiDB-lite"/>
    </source>
</evidence>
<evidence type="ECO:0000256" key="3">
    <source>
        <dbReference type="ARBA" id="ARBA00023040"/>
    </source>
</evidence>
<keyword evidence="3" id="KW-0297">G-protein coupled receptor</keyword>
<dbReference type="Proteomes" id="UP000054047">
    <property type="component" value="Unassembled WGS sequence"/>
</dbReference>
<proteinExistence type="predicted"/>
<evidence type="ECO:0000313" key="8">
    <source>
        <dbReference type="EMBL" id="KIH68072.1"/>
    </source>
</evidence>
<protein>
    <recommendedName>
        <fullName evidence="10">G-protein coupled receptors family 1 profile domain-containing protein</fullName>
    </recommendedName>
</protein>
<accession>A0A0C2DYI3</accession>
<comment type="subcellular location">
    <subcellularLocation>
        <location evidence="1">Cell membrane</location>
        <topology evidence="1">Multi-pass membrane protein</topology>
    </subcellularLocation>
</comment>
<evidence type="ECO:0000313" key="9">
    <source>
        <dbReference type="Proteomes" id="UP000054047"/>
    </source>
</evidence>
<keyword evidence="7" id="KW-0812">Transmembrane</keyword>
<feature type="transmembrane region" description="Helical" evidence="7">
    <location>
        <begin position="105"/>
        <end position="129"/>
    </location>
</feature>
<dbReference type="SUPFAM" id="SSF81321">
    <property type="entry name" value="Family A G protein-coupled receptor-like"/>
    <property type="match status" value="1"/>
</dbReference>
<evidence type="ECO:0000256" key="5">
    <source>
        <dbReference type="ARBA" id="ARBA00023224"/>
    </source>
</evidence>
<dbReference type="EMBL" id="KN726474">
    <property type="protein sequence ID" value="KIH68072.1"/>
    <property type="molecule type" value="Genomic_DNA"/>
</dbReference>
<keyword evidence="7" id="KW-0472">Membrane</keyword>
<keyword evidence="2" id="KW-1003">Cell membrane</keyword>
<organism evidence="8 9">
    <name type="scientific">Ancylostoma duodenale</name>
    <dbReference type="NCBI Taxonomy" id="51022"/>
    <lineage>
        <taxon>Eukaryota</taxon>
        <taxon>Metazoa</taxon>
        <taxon>Ecdysozoa</taxon>
        <taxon>Nematoda</taxon>
        <taxon>Chromadorea</taxon>
        <taxon>Rhabditida</taxon>
        <taxon>Rhabditina</taxon>
        <taxon>Rhabditomorpha</taxon>
        <taxon>Strongyloidea</taxon>
        <taxon>Ancylostomatidae</taxon>
        <taxon>Ancylostomatinae</taxon>
        <taxon>Ancylostoma</taxon>
    </lineage>
</organism>
<dbReference type="InterPro" id="IPR001681">
    <property type="entry name" value="Neurokn_rcpt"/>
</dbReference>
<sequence length="176" mass="20815">MCKYQASNTTHLRFKGVLIHKGYKDEELLSSYSLATVRNCFAIEYQYIAEKVVTYAFYNSWFFTPTSDLSKRAENKQRQRKHSVSNDSDRGKREGKRIHEVQTGLYIYINIYWLGMSSTVFNPIIYYFMNRRFRVGFRHAFRWLPGLKANREEYLSVLSSNGRHSHLPMQSALTEL</sequence>
<reference evidence="8 9" key="1">
    <citation type="submission" date="2013-12" db="EMBL/GenBank/DDBJ databases">
        <title>Draft genome of the parsitic nematode Ancylostoma duodenale.</title>
        <authorList>
            <person name="Mitreva M."/>
        </authorList>
    </citation>
    <scope>NUCLEOTIDE SEQUENCE [LARGE SCALE GENOMIC DNA]</scope>
    <source>
        <strain evidence="8 9">Zhejiang</strain>
    </source>
</reference>
<keyword evidence="5" id="KW-0807">Transducer</keyword>
<evidence type="ECO:0000256" key="7">
    <source>
        <dbReference type="SAM" id="Phobius"/>
    </source>
</evidence>
<feature type="region of interest" description="Disordered" evidence="6">
    <location>
        <begin position="73"/>
        <end position="95"/>
    </location>
</feature>
<dbReference type="PANTHER" id="PTHR46925">
    <property type="entry name" value="G-PROTEIN COUPLED RECEPTOR TKR-1-RELATED"/>
    <property type="match status" value="1"/>
</dbReference>
<name>A0A0C2DYI3_9BILA</name>
<evidence type="ECO:0000256" key="2">
    <source>
        <dbReference type="ARBA" id="ARBA00022475"/>
    </source>
</evidence>
<keyword evidence="4" id="KW-0675">Receptor</keyword>